<name>A0ABS0EL51_9FLAO</name>
<organism evidence="4 5">
    <name type="scientific">Winogradskyella marina</name>
    <dbReference type="NCBI Taxonomy" id="2785530"/>
    <lineage>
        <taxon>Bacteria</taxon>
        <taxon>Pseudomonadati</taxon>
        <taxon>Bacteroidota</taxon>
        <taxon>Flavobacteriia</taxon>
        <taxon>Flavobacteriales</taxon>
        <taxon>Flavobacteriaceae</taxon>
        <taxon>Winogradskyella</taxon>
    </lineage>
</organism>
<dbReference type="Pfam" id="PF03544">
    <property type="entry name" value="TonB_C"/>
    <property type="match status" value="1"/>
</dbReference>
<keyword evidence="2" id="KW-0812">Transmembrane</keyword>
<proteinExistence type="predicted"/>
<evidence type="ECO:0000313" key="4">
    <source>
        <dbReference type="EMBL" id="MBF8151191.1"/>
    </source>
</evidence>
<evidence type="ECO:0000256" key="1">
    <source>
        <dbReference type="SAM" id="MobiDB-lite"/>
    </source>
</evidence>
<feature type="domain" description="TonB C-terminal" evidence="3">
    <location>
        <begin position="203"/>
        <end position="262"/>
    </location>
</feature>
<dbReference type="Gene3D" id="3.30.1150.10">
    <property type="match status" value="1"/>
</dbReference>
<dbReference type="InterPro" id="IPR037682">
    <property type="entry name" value="TonB_C"/>
</dbReference>
<feature type="transmembrane region" description="Helical" evidence="2">
    <location>
        <begin position="34"/>
        <end position="51"/>
    </location>
</feature>
<evidence type="ECO:0000259" key="3">
    <source>
        <dbReference type="Pfam" id="PF03544"/>
    </source>
</evidence>
<keyword evidence="2" id="KW-0472">Membrane</keyword>
<dbReference type="SUPFAM" id="SSF74653">
    <property type="entry name" value="TolA/TonB C-terminal domain"/>
    <property type="match status" value="1"/>
</dbReference>
<dbReference type="RefSeq" id="WP_195872447.1">
    <property type="nucleotide sequence ID" value="NZ_JADOET010000016.1"/>
</dbReference>
<evidence type="ECO:0000313" key="5">
    <source>
        <dbReference type="Proteomes" id="UP000611215"/>
    </source>
</evidence>
<dbReference type="EMBL" id="JADOET010000016">
    <property type="protein sequence ID" value="MBF8151191.1"/>
    <property type="molecule type" value="Genomic_DNA"/>
</dbReference>
<dbReference type="Proteomes" id="UP000611215">
    <property type="component" value="Unassembled WGS sequence"/>
</dbReference>
<gene>
    <name evidence="4" type="ORF">ITJ86_14880</name>
</gene>
<feature type="region of interest" description="Disordered" evidence="1">
    <location>
        <begin position="1"/>
        <end position="24"/>
    </location>
</feature>
<feature type="region of interest" description="Disordered" evidence="1">
    <location>
        <begin position="123"/>
        <end position="142"/>
    </location>
</feature>
<protein>
    <submittedName>
        <fullName evidence="4">Energy transducer TonB</fullName>
    </submittedName>
</protein>
<reference evidence="4 5" key="1">
    <citation type="submission" date="2020-11" db="EMBL/GenBank/DDBJ databases">
        <title>Winogradskyella marina sp. nov., isolated from marine sediment.</title>
        <authorList>
            <person name="Bo J."/>
            <person name="Wang S."/>
            <person name="Song X."/>
            <person name="Du Z."/>
        </authorList>
    </citation>
    <scope>NUCLEOTIDE SEQUENCE [LARGE SCALE GENOMIC DNA]</scope>
    <source>
        <strain evidence="4 5">F6397</strain>
    </source>
</reference>
<comment type="caution">
    <text evidence="4">The sequence shown here is derived from an EMBL/GenBank/DDBJ whole genome shotgun (WGS) entry which is preliminary data.</text>
</comment>
<keyword evidence="2" id="KW-1133">Transmembrane helix</keyword>
<accession>A0ABS0EL51</accession>
<keyword evidence="5" id="KW-1185">Reference proteome</keyword>
<sequence length="265" mass="29927">MKNSNKDFGVAGQSTTEAKKSHKHDANLQKNSTLYFQIGLILCLLGTYALFEMKFQERVVTIDPLTDNELAVIDVMPAVVPEVIQPKKVEPEMDRSTKLIDAYETVEDDKDIIEKKLITPEEQEPVSKPILPSSIPEEEDPEDTDVFVPFPLIEKVPVYPGCEKYTTNSDRKKCMSDKITKLIGKKFNLDIGSKYGITGKQRISTQFTIDKFGNVTDIKIRGPHPALEKEANRVINKIPKMEPGLQRQVPVGVIYTLPIVFDSRY</sequence>
<evidence type="ECO:0000256" key="2">
    <source>
        <dbReference type="SAM" id="Phobius"/>
    </source>
</evidence>